<feature type="domain" description="6-phosphogluconate dehydrogenase C-terminal" evidence="5">
    <location>
        <begin position="171"/>
        <end position="299"/>
    </location>
</feature>
<dbReference type="InterPro" id="IPR004849">
    <property type="entry name" value="6DGDH_YqeC"/>
</dbReference>
<dbReference type="GO" id="GO:0050661">
    <property type="term" value="F:NADP binding"/>
    <property type="evidence" value="ECO:0007669"/>
    <property type="project" value="InterPro"/>
</dbReference>
<dbReference type="EMBL" id="JADFUA010000001">
    <property type="protein sequence ID" value="MBE9608394.1"/>
    <property type="molecule type" value="Genomic_DNA"/>
</dbReference>
<dbReference type="InterPro" id="IPR036291">
    <property type="entry name" value="NAD(P)-bd_dom_sf"/>
</dbReference>
<comment type="pathway">
    <text evidence="1">Carbohydrate degradation; pentose phosphate pathway.</text>
</comment>
<dbReference type="InterPro" id="IPR006114">
    <property type="entry name" value="6PGDH_C"/>
</dbReference>
<accession>A0A8J7KD39</accession>
<keyword evidence="7" id="KW-1185">Reference proteome</keyword>
<dbReference type="AlphaFoldDB" id="A0A8J7KD39"/>
<evidence type="ECO:0000256" key="1">
    <source>
        <dbReference type="ARBA" id="ARBA00004959"/>
    </source>
</evidence>
<dbReference type="SUPFAM" id="SSF48179">
    <property type="entry name" value="6-phosphogluconate dehydrogenase C-terminal domain-like"/>
    <property type="match status" value="1"/>
</dbReference>
<name>A0A8J7KD39_9NEIS</name>
<dbReference type="InterPro" id="IPR013328">
    <property type="entry name" value="6PGD_dom2"/>
</dbReference>
<dbReference type="Pfam" id="PF00393">
    <property type="entry name" value="6PGD"/>
    <property type="match status" value="1"/>
</dbReference>
<dbReference type="PRINTS" id="PR00076">
    <property type="entry name" value="6PGDHDRGNASE"/>
</dbReference>
<dbReference type="NCBIfam" id="NF007161">
    <property type="entry name" value="PRK09599.1"/>
    <property type="match status" value="1"/>
</dbReference>
<evidence type="ECO:0000259" key="5">
    <source>
        <dbReference type="SMART" id="SM01350"/>
    </source>
</evidence>
<evidence type="ECO:0000256" key="3">
    <source>
        <dbReference type="ARBA" id="ARBA00023002"/>
    </source>
</evidence>
<protein>
    <submittedName>
        <fullName evidence="6">Decarboxylating 6-phosphogluconate dehydrogenase</fullName>
    </submittedName>
</protein>
<sequence>MNIAMIGLGKMGGNMARRLARGGATVFGFDVSAATRDQLSGEFANIRTFASVAETIAAMPAPRVVWMMLPHGQISENTLTELKGLLGAGDVVVDGANALYKESQRHGAELAEAGLEFVDAGVSGGVWGLANGYTIMLGGSKEAIAKVQPFVELLAPAADRGWLHCGPVGAGHYTKMVHNGIEYGMMQAFAEGFALLKAKEELELDVAEIAEVWRHGSVVRSWLLDLTADSLAKDKELGELQPFVPDSGEGRWTVLESVELGVPTPVIAGALYARFASRGNDDYGMKLLQMMRNAFGGHALTKK</sequence>
<comment type="caution">
    <text evidence="6">The sequence shown here is derived from an EMBL/GenBank/DDBJ whole genome shotgun (WGS) entry which is preliminary data.</text>
</comment>
<dbReference type="GO" id="GO:0016054">
    <property type="term" value="P:organic acid catabolic process"/>
    <property type="evidence" value="ECO:0007669"/>
    <property type="project" value="UniProtKB-ARBA"/>
</dbReference>
<evidence type="ECO:0000313" key="7">
    <source>
        <dbReference type="Proteomes" id="UP000604481"/>
    </source>
</evidence>
<dbReference type="PANTHER" id="PTHR11811">
    <property type="entry name" value="6-PHOSPHOGLUCONATE DEHYDROGENASE"/>
    <property type="match status" value="1"/>
</dbReference>
<dbReference type="Gene3D" id="1.10.1040.10">
    <property type="entry name" value="N-(1-d-carboxylethyl)-l-norvaline Dehydrogenase, domain 2"/>
    <property type="match status" value="1"/>
</dbReference>
<dbReference type="NCBIfam" id="TIGR00872">
    <property type="entry name" value="gnd_rel"/>
    <property type="match status" value="1"/>
</dbReference>
<evidence type="ECO:0000256" key="2">
    <source>
        <dbReference type="ARBA" id="ARBA00008419"/>
    </source>
</evidence>
<dbReference type="SMART" id="SM01350">
    <property type="entry name" value="6PGD"/>
    <property type="match status" value="1"/>
</dbReference>
<dbReference type="GO" id="GO:0006098">
    <property type="term" value="P:pentose-phosphate shunt"/>
    <property type="evidence" value="ECO:0007669"/>
    <property type="project" value="UniProtKB-UniPathway"/>
</dbReference>
<organism evidence="6 7">
    <name type="scientific">Chitinilyticum piscinae</name>
    <dbReference type="NCBI Taxonomy" id="2866724"/>
    <lineage>
        <taxon>Bacteria</taxon>
        <taxon>Pseudomonadati</taxon>
        <taxon>Pseudomonadota</taxon>
        <taxon>Betaproteobacteria</taxon>
        <taxon>Neisseriales</taxon>
        <taxon>Chitinibacteraceae</taxon>
        <taxon>Chitinilyticum</taxon>
    </lineage>
</organism>
<dbReference type="GO" id="GO:0004616">
    <property type="term" value="F:phosphogluconate dehydrogenase (decarboxylating) activity"/>
    <property type="evidence" value="ECO:0007669"/>
    <property type="project" value="InterPro"/>
</dbReference>
<keyword evidence="3" id="KW-0560">Oxidoreductase</keyword>
<dbReference type="RefSeq" id="WP_194114884.1">
    <property type="nucleotide sequence ID" value="NZ_JADFUA010000001.1"/>
</dbReference>
<dbReference type="UniPathway" id="UPA00115"/>
<dbReference type="InterPro" id="IPR002204">
    <property type="entry name" value="3-OH-isobutyrate_DH-rel_CS"/>
</dbReference>
<dbReference type="PROSITE" id="PS00895">
    <property type="entry name" value="3_HYDROXYISOBUT_DH"/>
    <property type="match status" value="1"/>
</dbReference>
<dbReference type="InterPro" id="IPR006115">
    <property type="entry name" value="6PGDH_NADP-bd"/>
</dbReference>
<reference evidence="6 7" key="1">
    <citation type="submission" date="2020-10" db="EMBL/GenBank/DDBJ databases">
        <title>The genome sequence of Chitinilyticum litopenaei 4Y14.</title>
        <authorList>
            <person name="Liu Y."/>
        </authorList>
    </citation>
    <scope>NUCLEOTIDE SEQUENCE [LARGE SCALE GENOMIC DNA]</scope>
    <source>
        <strain evidence="6 7">4Y14</strain>
    </source>
</reference>
<evidence type="ECO:0000256" key="4">
    <source>
        <dbReference type="ARBA" id="ARBA00023064"/>
    </source>
</evidence>
<dbReference type="Pfam" id="PF03446">
    <property type="entry name" value="NAD_binding_2"/>
    <property type="match status" value="1"/>
</dbReference>
<keyword evidence="4" id="KW-0311">Gluconate utilization</keyword>
<dbReference type="InterPro" id="IPR006183">
    <property type="entry name" value="Pgluconate_DH"/>
</dbReference>
<dbReference type="InterPro" id="IPR008927">
    <property type="entry name" value="6-PGluconate_DH-like_C_sf"/>
</dbReference>
<proteinExistence type="inferred from homology"/>
<gene>
    <name evidence="6" type="primary">gnd</name>
    <name evidence="6" type="ORF">INR99_03440</name>
</gene>
<dbReference type="GO" id="GO:0019521">
    <property type="term" value="P:D-gluconate metabolic process"/>
    <property type="evidence" value="ECO:0007669"/>
    <property type="project" value="UniProtKB-KW"/>
</dbReference>
<dbReference type="SUPFAM" id="SSF51735">
    <property type="entry name" value="NAD(P)-binding Rossmann-fold domains"/>
    <property type="match status" value="1"/>
</dbReference>
<evidence type="ECO:0000313" key="6">
    <source>
        <dbReference type="EMBL" id="MBE9608394.1"/>
    </source>
</evidence>
<comment type="similarity">
    <text evidence="2">Belongs to the 6-phosphogluconate dehydrogenase family.</text>
</comment>
<dbReference type="Gene3D" id="3.40.50.720">
    <property type="entry name" value="NAD(P)-binding Rossmann-like Domain"/>
    <property type="match status" value="1"/>
</dbReference>
<dbReference type="Proteomes" id="UP000604481">
    <property type="component" value="Unassembled WGS sequence"/>
</dbReference>